<feature type="region of interest" description="Disordered" evidence="1">
    <location>
        <begin position="162"/>
        <end position="187"/>
    </location>
</feature>
<feature type="compositionally biased region" description="Basic residues" evidence="1">
    <location>
        <begin position="14"/>
        <end position="28"/>
    </location>
</feature>
<proteinExistence type="predicted"/>
<sequence length="187" mass="22291">MNIKGEQKREKERGRRKKRGVRKSRKTEKKREKEQKEREKLVEEESGEEKIKWQQQQQQQDEDVSGGDLDGDFQIDDRAEDEQRFVRRTCTPEQGRISNGDADEALRLTHGFIQFFIILISDFINSLRSVWSVWSVAVTGQHFAFYQRQRKRTETNHLTKDLTKHQTKQLTKHQTKPQTNYLTKDQT</sequence>
<feature type="compositionally biased region" description="Acidic residues" evidence="1">
    <location>
        <begin position="60"/>
        <end position="74"/>
    </location>
</feature>
<dbReference type="AlphaFoldDB" id="A0A556V8V2"/>
<feature type="compositionally biased region" description="Polar residues" evidence="1">
    <location>
        <begin position="176"/>
        <end position="187"/>
    </location>
</feature>
<dbReference type="EMBL" id="VCAZ01000163">
    <property type="protein sequence ID" value="TTA69395.1"/>
    <property type="molecule type" value="Genomic_DNA"/>
</dbReference>
<feature type="compositionally biased region" description="Basic and acidic residues" evidence="1">
    <location>
        <begin position="1"/>
        <end position="13"/>
    </location>
</feature>
<evidence type="ECO:0000313" key="2">
    <source>
        <dbReference type="EMBL" id="TTA69395.1"/>
    </source>
</evidence>
<evidence type="ECO:0000256" key="1">
    <source>
        <dbReference type="SAM" id="MobiDB-lite"/>
    </source>
</evidence>
<feature type="region of interest" description="Disordered" evidence="1">
    <location>
        <begin position="1"/>
        <end position="74"/>
    </location>
</feature>
<reference evidence="2 3" key="1">
    <citation type="journal article" date="2019" name="Genome Biol. Evol.">
        <title>Whole-Genome Sequencing of the Giant Devil Catfish, Bagarius yarrelli.</title>
        <authorList>
            <person name="Jiang W."/>
            <person name="Lv Y."/>
            <person name="Cheng L."/>
            <person name="Yang K."/>
            <person name="Chao B."/>
            <person name="Wang X."/>
            <person name="Li Y."/>
            <person name="Pan X."/>
            <person name="You X."/>
            <person name="Zhang Y."/>
            <person name="Yang J."/>
            <person name="Li J."/>
            <person name="Zhang X."/>
            <person name="Liu S."/>
            <person name="Sun C."/>
            <person name="Yang J."/>
            <person name="Shi Q."/>
        </authorList>
    </citation>
    <scope>NUCLEOTIDE SEQUENCE [LARGE SCALE GENOMIC DNA]</scope>
    <source>
        <strain evidence="2">JWS20170419001</strain>
        <tissue evidence="2">Muscle</tissue>
    </source>
</reference>
<dbReference type="Proteomes" id="UP000319801">
    <property type="component" value="Unassembled WGS sequence"/>
</dbReference>
<gene>
    <name evidence="2" type="ORF">Baya_14322</name>
</gene>
<feature type="compositionally biased region" description="Basic and acidic residues" evidence="1">
    <location>
        <begin position="29"/>
        <end position="52"/>
    </location>
</feature>
<feature type="compositionally biased region" description="Basic residues" evidence="1">
    <location>
        <begin position="165"/>
        <end position="175"/>
    </location>
</feature>
<evidence type="ECO:0000313" key="3">
    <source>
        <dbReference type="Proteomes" id="UP000319801"/>
    </source>
</evidence>
<protein>
    <submittedName>
        <fullName evidence="2">Uncharacterized protein</fullName>
    </submittedName>
</protein>
<keyword evidence="3" id="KW-1185">Reference proteome</keyword>
<comment type="caution">
    <text evidence="2">The sequence shown here is derived from an EMBL/GenBank/DDBJ whole genome shotgun (WGS) entry which is preliminary data.</text>
</comment>
<accession>A0A556V8V2</accession>
<organism evidence="2 3">
    <name type="scientific">Bagarius yarrelli</name>
    <name type="common">Goonch</name>
    <name type="synonym">Bagrus yarrelli</name>
    <dbReference type="NCBI Taxonomy" id="175774"/>
    <lineage>
        <taxon>Eukaryota</taxon>
        <taxon>Metazoa</taxon>
        <taxon>Chordata</taxon>
        <taxon>Craniata</taxon>
        <taxon>Vertebrata</taxon>
        <taxon>Euteleostomi</taxon>
        <taxon>Actinopterygii</taxon>
        <taxon>Neopterygii</taxon>
        <taxon>Teleostei</taxon>
        <taxon>Ostariophysi</taxon>
        <taxon>Siluriformes</taxon>
        <taxon>Sisoridae</taxon>
        <taxon>Sisorinae</taxon>
        <taxon>Bagarius</taxon>
    </lineage>
</organism>
<name>A0A556V8V2_BAGYA</name>